<evidence type="ECO:0000259" key="2">
    <source>
        <dbReference type="Pfam" id="PF13837"/>
    </source>
</evidence>
<accession>A0A0P4WM96</accession>
<organism evidence="3">
    <name type="scientific">Scylla olivacea</name>
    <name type="common">Orange mud crab</name>
    <name type="synonym">Cancer olivacea</name>
    <dbReference type="NCBI Taxonomy" id="85551"/>
    <lineage>
        <taxon>Eukaryota</taxon>
        <taxon>Metazoa</taxon>
        <taxon>Ecdysozoa</taxon>
        <taxon>Arthropoda</taxon>
        <taxon>Crustacea</taxon>
        <taxon>Multicrustacea</taxon>
        <taxon>Malacostraca</taxon>
        <taxon>Eumalacostraca</taxon>
        <taxon>Eucarida</taxon>
        <taxon>Decapoda</taxon>
        <taxon>Pleocyemata</taxon>
        <taxon>Brachyura</taxon>
        <taxon>Eubrachyura</taxon>
        <taxon>Portunoidea</taxon>
        <taxon>Portunidae</taxon>
        <taxon>Portuninae</taxon>
        <taxon>Scylla</taxon>
    </lineage>
</organism>
<evidence type="ECO:0000256" key="1">
    <source>
        <dbReference type="SAM" id="MobiDB-lite"/>
    </source>
</evidence>
<dbReference type="EMBL" id="GDRN01079153">
    <property type="protein sequence ID" value="JAI62450.1"/>
    <property type="molecule type" value="Transcribed_RNA"/>
</dbReference>
<feature type="domain" description="Myb/SANT-like DNA-binding" evidence="2">
    <location>
        <begin position="22"/>
        <end position="110"/>
    </location>
</feature>
<dbReference type="InterPro" id="IPR044822">
    <property type="entry name" value="Myb_DNA-bind_4"/>
</dbReference>
<name>A0A0P4WM96_SCYOL</name>
<reference evidence="3" key="1">
    <citation type="submission" date="2015-09" db="EMBL/GenBank/DDBJ databases">
        <title>Scylla olivacea transcriptome.</title>
        <authorList>
            <person name="Ikhwanuddin M."/>
        </authorList>
    </citation>
    <scope>NUCLEOTIDE SEQUENCE</scope>
</reference>
<dbReference type="Pfam" id="PF13837">
    <property type="entry name" value="Myb_DNA-bind_4"/>
    <property type="match status" value="2"/>
</dbReference>
<dbReference type="PANTHER" id="PTHR47595:SF1">
    <property type="entry name" value="MYB_SANT-LIKE DNA-BINDING DOMAIN-CONTAINING PROTEIN"/>
    <property type="match status" value="1"/>
</dbReference>
<dbReference type="Gene3D" id="1.10.10.60">
    <property type="entry name" value="Homeodomain-like"/>
    <property type="match status" value="2"/>
</dbReference>
<protein>
    <recommendedName>
        <fullName evidence="2">Myb/SANT-like DNA-binding domain-containing protein</fullName>
    </recommendedName>
</protein>
<feature type="region of interest" description="Disordered" evidence="1">
    <location>
        <begin position="263"/>
        <end position="282"/>
    </location>
</feature>
<dbReference type="PANTHER" id="PTHR47595">
    <property type="entry name" value="HEAT SHOCK 70 KDA PROTEIN 14"/>
    <property type="match status" value="1"/>
</dbReference>
<evidence type="ECO:0000313" key="3">
    <source>
        <dbReference type="EMBL" id="JAI62450.1"/>
    </source>
</evidence>
<feature type="domain" description="Myb/SANT-like DNA-binding" evidence="2">
    <location>
        <begin position="155"/>
        <end position="240"/>
    </location>
</feature>
<proteinExistence type="predicted"/>
<dbReference type="AlphaFoldDB" id="A0A0P4WM96"/>
<sequence>MSKKGPRKMFPGLLEDPESSRRVHWGHGDVLNLVEKVGEHWQEFCNGVRKKKFIWKDIATEMGQIGFVVSGDECDRKWRNLKIRYLAVLEKQMSGEKSAHRIDYFEKIHAFLNNDPVTLAYLEQRSIQQKCKILADQKAENEEELPDLDDAGILDWSDRAVQLLLDLLLEFRDWFTDQDNDWDDTTIWETISEQMKLEGHQPSSEQCCRKWASLTMEYQHHKTEAEATGSVPLWPYYTRVRHVLAQVGRPTVSKVNTSVTLDSGSKKSFKRGMKRTRSDTKTRTIHICKREIQDIDNTTEEQTEVATAYPELGLSREQEVSGRTTTTGTAKDALQSGDIREICQRLENIEENMAICRRLDHLEAQLDAAAEHRRAQQQTNTLLSQVLTELSALRRTLSTRPAHKVQDPTDLSSGITIVVPQSQQL</sequence>